<evidence type="ECO:0000256" key="6">
    <source>
        <dbReference type="ARBA" id="ARBA00022840"/>
    </source>
</evidence>
<gene>
    <name evidence="12" type="ORF">M0812_09026</name>
</gene>
<keyword evidence="3" id="KW-0808">Transferase</keyword>
<organism evidence="12 13">
    <name type="scientific">Anaeramoeba flamelloides</name>
    <dbReference type="NCBI Taxonomy" id="1746091"/>
    <lineage>
        <taxon>Eukaryota</taxon>
        <taxon>Metamonada</taxon>
        <taxon>Anaeramoebidae</taxon>
        <taxon>Anaeramoeba</taxon>
    </lineage>
</organism>
<comment type="catalytic activity">
    <reaction evidence="8">
        <text>L-seryl-[protein] + ATP = O-phospho-L-seryl-[protein] + ADP + H(+)</text>
        <dbReference type="Rhea" id="RHEA:17989"/>
        <dbReference type="Rhea" id="RHEA-COMP:9863"/>
        <dbReference type="Rhea" id="RHEA-COMP:11604"/>
        <dbReference type="ChEBI" id="CHEBI:15378"/>
        <dbReference type="ChEBI" id="CHEBI:29999"/>
        <dbReference type="ChEBI" id="CHEBI:30616"/>
        <dbReference type="ChEBI" id="CHEBI:83421"/>
        <dbReference type="ChEBI" id="CHEBI:456216"/>
        <dbReference type="EC" id="2.7.11.1"/>
    </reaction>
</comment>
<dbReference type="PANTHER" id="PTHR24362">
    <property type="entry name" value="SERINE/THREONINE-PROTEIN KINASE NEK"/>
    <property type="match status" value="1"/>
</dbReference>
<feature type="compositionally biased region" description="Basic residues" evidence="9">
    <location>
        <begin position="479"/>
        <end position="490"/>
    </location>
</feature>
<dbReference type="GO" id="GO:0005524">
    <property type="term" value="F:ATP binding"/>
    <property type="evidence" value="ECO:0007669"/>
    <property type="project" value="UniProtKB-KW"/>
</dbReference>
<feature type="compositionally biased region" description="Low complexity" evidence="9">
    <location>
        <begin position="491"/>
        <end position="507"/>
    </location>
</feature>
<name>A0AAV7ZRT5_9EUKA</name>
<dbReference type="SUPFAM" id="SSF56112">
    <property type="entry name" value="Protein kinase-like (PK-like)"/>
    <property type="match status" value="1"/>
</dbReference>
<dbReference type="Proteomes" id="UP001146793">
    <property type="component" value="Unassembled WGS sequence"/>
</dbReference>
<feature type="domain" description="Protein kinase" evidence="10">
    <location>
        <begin position="10"/>
        <end position="278"/>
    </location>
</feature>
<dbReference type="PROSITE" id="PS50011">
    <property type="entry name" value="PROTEIN_KINASE_DOM"/>
    <property type="match status" value="1"/>
</dbReference>
<comment type="catalytic activity">
    <reaction evidence="7">
        <text>L-threonyl-[protein] + ATP = O-phospho-L-threonyl-[protein] + ADP + H(+)</text>
        <dbReference type="Rhea" id="RHEA:46608"/>
        <dbReference type="Rhea" id="RHEA-COMP:11060"/>
        <dbReference type="Rhea" id="RHEA-COMP:11605"/>
        <dbReference type="ChEBI" id="CHEBI:15378"/>
        <dbReference type="ChEBI" id="CHEBI:30013"/>
        <dbReference type="ChEBI" id="CHEBI:30616"/>
        <dbReference type="ChEBI" id="CHEBI:61977"/>
        <dbReference type="ChEBI" id="CHEBI:456216"/>
        <dbReference type="EC" id="2.7.11.1"/>
    </reaction>
</comment>
<sequence>MNPSLHIPNYTIGQQLKTTKKWKSFLVQHKATNHFVKVIEIHKSTTDLNQKTKRLLNHIDQIKRFDHPNFVRLLQKYEDPKRYCLITDHFEGTTLREFLKTNGRIESKLDLNKILIQLISIIKYFHSNEFTHGNINPDLILINKNLNIKLKTFGFLTGREKKFTNEEINDSFSDHFTNESICEHFIAPELMTIQPEISKKNDLYSLGICILFMILDQKQFNNFFECNQKYQNLNKIILPKWVGKKLTILIKQMIQINQKNRIYITDQKFLQFCNDLGFDKIDFMKEIKNIGNGSESRKIYYEPKIILRMELLLNSNKKTIIKSLVKEKLDYNNAVYRLLNHKHIVENLSFTDEEYEKVNEIIKHTETNLKLQANNTTTSTKYNSQNDGENNINDDNDNESPMDLKINVTTNDEMIFDNRDDHYNDIKYDDDDDLKNSTKKSKEHFNNMKTVIKTEKKQNREELYQILQNMEKSKSVNKSPKKLHKNRINKNKNLSNNVANTLNNTQSNDKKLINKQENQRKRSPQRRKKKCSFSKNDEIQPIMKTIQKKHKSYLNDILSSEKDKLEKKFSPMQIKRIKKRNNIKKNSKNYNNRRMNIFNMYTNDNKCRKNTISSNNNFQKSSRSAGKLIFFKNNNMYKNNSTLMINCNSLYNLHNHSNFPLSEKFSKSMDYLKIISRKGESKYGNNPIYKNHKESINYSYINQILNSTISSKKRKVLEKCYIETLQELGIFYKKVKKYTYHCVANFRDSNLKFKFSIVSVPNSKVLNRVNFVRLNCNLWDFYSLLKEINKNLNII</sequence>
<dbReference type="EMBL" id="JANTQA010000023">
    <property type="protein sequence ID" value="KAJ3443192.1"/>
    <property type="molecule type" value="Genomic_DNA"/>
</dbReference>
<evidence type="ECO:0000256" key="4">
    <source>
        <dbReference type="ARBA" id="ARBA00022741"/>
    </source>
</evidence>
<feature type="region of interest" description="Disordered" evidence="9">
    <location>
        <begin position="374"/>
        <end position="400"/>
    </location>
</feature>
<dbReference type="Gene3D" id="1.10.510.10">
    <property type="entry name" value="Transferase(Phosphotransferase) domain 1"/>
    <property type="match status" value="1"/>
</dbReference>
<evidence type="ECO:0000313" key="13">
    <source>
        <dbReference type="Proteomes" id="UP001146793"/>
    </source>
</evidence>
<evidence type="ECO:0000256" key="5">
    <source>
        <dbReference type="ARBA" id="ARBA00022777"/>
    </source>
</evidence>
<evidence type="ECO:0000256" key="2">
    <source>
        <dbReference type="ARBA" id="ARBA00022527"/>
    </source>
</evidence>
<evidence type="ECO:0000256" key="1">
    <source>
        <dbReference type="ARBA" id="ARBA00012513"/>
    </source>
</evidence>
<dbReference type="InterPro" id="IPR000719">
    <property type="entry name" value="Prot_kinase_dom"/>
</dbReference>
<dbReference type="AlphaFoldDB" id="A0AAV7ZRT5"/>
<evidence type="ECO:0000259" key="11">
    <source>
        <dbReference type="PROSITE" id="PS50032"/>
    </source>
</evidence>
<keyword evidence="6" id="KW-0067">ATP-binding</keyword>
<dbReference type="GO" id="GO:0004674">
    <property type="term" value="F:protein serine/threonine kinase activity"/>
    <property type="evidence" value="ECO:0007669"/>
    <property type="project" value="UniProtKB-KW"/>
</dbReference>
<evidence type="ECO:0000313" key="12">
    <source>
        <dbReference type="EMBL" id="KAJ3443192.1"/>
    </source>
</evidence>
<dbReference type="EC" id="2.7.11.1" evidence="1"/>
<feature type="compositionally biased region" description="Basic and acidic residues" evidence="9">
    <location>
        <begin position="508"/>
        <end position="520"/>
    </location>
</feature>
<dbReference type="SMART" id="SM00220">
    <property type="entry name" value="S_TKc"/>
    <property type="match status" value="1"/>
</dbReference>
<feature type="compositionally biased region" description="Polar residues" evidence="9">
    <location>
        <begin position="374"/>
        <end position="385"/>
    </location>
</feature>
<evidence type="ECO:0000256" key="7">
    <source>
        <dbReference type="ARBA" id="ARBA00047899"/>
    </source>
</evidence>
<feature type="region of interest" description="Disordered" evidence="9">
    <location>
        <begin position="469"/>
        <end position="536"/>
    </location>
</feature>
<evidence type="ECO:0000256" key="8">
    <source>
        <dbReference type="ARBA" id="ARBA00048679"/>
    </source>
</evidence>
<proteinExistence type="predicted"/>
<protein>
    <recommendedName>
        <fullName evidence="1">non-specific serine/threonine protein kinase</fullName>
        <ecNumber evidence="1">2.7.11.1</ecNumber>
    </recommendedName>
</protein>
<evidence type="ECO:0000256" key="3">
    <source>
        <dbReference type="ARBA" id="ARBA00022679"/>
    </source>
</evidence>
<dbReference type="InterPro" id="IPR028375">
    <property type="entry name" value="KA1/Ssp2_C"/>
</dbReference>
<dbReference type="Pfam" id="PF00069">
    <property type="entry name" value="Pkinase"/>
    <property type="match status" value="1"/>
</dbReference>
<comment type="caution">
    <text evidence="12">The sequence shown here is derived from an EMBL/GenBank/DDBJ whole genome shotgun (WGS) entry which is preliminary data.</text>
</comment>
<accession>A0AAV7ZRT5</accession>
<dbReference type="PROSITE" id="PS50032">
    <property type="entry name" value="KA1"/>
    <property type="match status" value="1"/>
</dbReference>
<evidence type="ECO:0000256" key="9">
    <source>
        <dbReference type="SAM" id="MobiDB-lite"/>
    </source>
</evidence>
<reference evidence="12" key="1">
    <citation type="submission" date="2022-08" db="EMBL/GenBank/DDBJ databases">
        <title>Novel sulphate-reducing endosymbionts in the free-living metamonad Anaeramoeba.</title>
        <authorList>
            <person name="Jerlstrom-Hultqvist J."/>
            <person name="Cepicka I."/>
            <person name="Gallot-Lavallee L."/>
            <person name="Salas-Leiva D."/>
            <person name="Curtis B.A."/>
            <person name="Zahonova K."/>
            <person name="Pipaliya S."/>
            <person name="Dacks J."/>
            <person name="Roger A.J."/>
        </authorList>
    </citation>
    <scope>NUCLEOTIDE SEQUENCE</scope>
    <source>
        <strain evidence="12">Busselton2</strain>
    </source>
</reference>
<dbReference type="InterPro" id="IPR001772">
    <property type="entry name" value="KA1_dom"/>
</dbReference>
<dbReference type="Gene3D" id="3.30.310.80">
    <property type="entry name" value="Kinase associated domain 1, KA1"/>
    <property type="match status" value="1"/>
</dbReference>
<keyword evidence="5 12" id="KW-0418">Kinase</keyword>
<feature type="compositionally biased region" description="Basic residues" evidence="9">
    <location>
        <begin position="521"/>
        <end position="532"/>
    </location>
</feature>
<keyword evidence="4" id="KW-0547">Nucleotide-binding</keyword>
<feature type="domain" description="KA1" evidence="11">
    <location>
        <begin position="744"/>
        <end position="794"/>
    </location>
</feature>
<dbReference type="PANTHER" id="PTHR24362:SF309">
    <property type="entry name" value="PROTEIN KINASE DOMAIN-CONTAINING PROTEIN"/>
    <property type="match status" value="1"/>
</dbReference>
<dbReference type="InterPro" id="IPR011009">
    <property type="entry name" value="Kinase-like_dom_sf"/>
</dbReference>
<dbReference type="SUPFAM" id="SSF103243">
    <property type="entry name" value="KA1-like"/>
    <property type="match status" value="1"/>
</dbReference>
<evidence type="ECO:0000259" key="10">
    <source>
        <dbReference type="PROSITE" id="PS50011"/>
    </source>
</evidence>
<keyword evidence="2" id="KW-0723">Serine/threonine-protein kinase</keyword>